<dbReference type="Proteomes" id="UP000515728">
    <property type="component" value="Chromosome"/>
</dbReference>
<evidence type="ECO:0000313" key="6">
    <source>
        <dbReference type="Proteomes" id="UP000515728"/>
    </source>
</evidence>
<dbReference type="GO" id="GO:0003700">
    <property type="term" value="F:DNA-binding transcription factor activity"/>
    <property type="evidence" value="ECO:0007669"/>
    <property type="project" value="InterPro"/>
</dbReference>
<evidence type="ECO:0000313" key="5">
    <source>
        <dbReference type="EMBL" id="QNG50261.1"/>
    </source>
</evidence>
<keyword evidence="1" id="KW-0805">Transcription regulation</keyword>
<dbReference type="InterPro" id="IPR011711">
    <property type="entry name" value="GntR_C"/>
</dbReference>
<feature type="domain" description="HTH gntR-type" evidence="4">
    <location>
        <begin position="9"/>
        <end position="79"/>
    </location>
</feature>
<dbReference type="AlphaFoldDB" id="A0A7G7MBV0"/>
<dbReference type="Gene3D" id="1.20.120.530">
    <property type="entry name" value="GntR ligand-binding domain-like"/>
    <property type="match status" value="1"/>
</dbReference>
<accession>A0A7G7MBV0</accession>
<evidence type="ECO:0000256" key="2">
    <source>
        <dbReference type="ARBA" id="ARBA00023125"/>
    </source>
</evidence>
<dbReference type="Gene3D" id="1.10.10.10">
    <property type="entry name" value="Winged helix-like DNA-binding domain superfamily/Winged helix DNA-binding domain"/>
    <property type="match status" value="1"/>
</dbReference>
<dbReference type="KEGG" id="ppel:H6H00_18625"/>
<dbReference type="SUPFAM" id="SSF48008">
    <property type="entry name" value="GntR ligand-binding domain-like"/>
    <property type="match status" value="1"/>
</dbReference>
<dbReference type="Pfam" id="PF00392">
    <property type="entry name" value="GntR"/>
    <property type="match status" value="1"/>
</dbReference>
<evidence type="ECO:0000256" key="1">
    <source>
        <dbReference type="ARBA" id="ARBA00023015"/>
    </source>
</evidence>
<organism evidence="5 6">
    <name type="scientific">Pseudonocardia petroleophila</name>
    <dbReference type="NCBI Taxonomy" id="37331"/>
    <lineage>
        <taxon>Bacteria</taxon>
        <taxon>Bacillati</taxon>
        <taxon>Actinomycetota</taxon>
        <taxon>Actinomycetes</taxon>
        <taxon>Pseudonocardiales</taxon>
        <taxon>Pseudonocardiaceae</taxon>
        <taxon>Pseudonocardia</taxon>
    </lineage>
</organism>
<gene>
    <name evidence="5" type="ORF">H6H00_18625</name>
</gene>
<dbReference type="Pfam" id="PF07729">
    <property type="entry name" value="FCD"/>
    <property type="match status" value="1"/>
</dbReference>
<dbReference type="GO" id="GO:0003677">
    <property type="term" value="F:DNA binding"/>
    <property type="evidence" value="ECO:0007669"/>
    <property type="project" value="UniProtKB-KW"/>
</dbReference>
<proteinExistence type="predicted"/>
<evidence type="ECO:0000259" key="4">
    <source>
        <dbReference type="PROSITE" id="PS50949"/>
    </source>
</evidence>
<dbReference type="PROSITE" id="PS50949">
    <property type="entry name" value="HTH_GNTR"/>
    <property type="match status" value="1"/>
</dbReference>
<dbReference type="InterPro" id="IPR036388">
    <property type="entry name" value="WH-like_DNA-bd_sf"/>
</dbReference>
<dbReference type="SMART" id="SM00895">
    <property type="entry name" value="FCD"/>
    <property type="match status" value="1"/>
</dbReference>
<name>A0A7G7MBV0_9PSEU</name>
<reference evidence="5 6" key="1">
    <citation type="submission" date="2020-08" db="EMBL/GenBank/DDBJ databases">
        <authorList>
            <person name="Mo P."/>
        </authorList>
    </citation>
    <scope>NUCLEOTIDE SEQUENCE [LARGE SCALE GENOMIC DNA]</scope>
    <source>
        <strain evidence="5 6">CGMCC 4.1532</strain>
    </source>
</reference>
<protein>
    <submittedName>
        <fullName evidence="5">FadR family transcriptional regulator</fullName>
    </submittedName>
</protein>
<dbReference type="PANTHER" id="PTHR43537">
    <property type="entry name" value="TRANSCRIPTIONAL REGULATOR, GNTR FAMILY"/>
    <property type="match status" value="1"/>
</dbReference>
<keyword evidence="6" id="KW-1185">Reference proteome</keyword>
<dbReference type="InterPro" id="IPR036390">
    <property type="entry name" value="WH_DNA-bd_sf"/>
</dbReference>
<dbReference type="SMART" id="SM00345">
    <property type="entry name" value="HTH_GNTR"/>
    <property type="match status" value="1"/>
</dbReference>
<sequence length="238" mass="26305">MPAPPGPRRSRAQDVAGRIEQTLLAERTPVGSTLGRRTDLMAHYEVSPTVMNESLRILRDRGLVEVRTGPGGGVFVASLPPHVRLGGLDLWFSGTGRDPLELFETRSHLEDLLTRVALDRATPEDLRDMDWALDEMERAPDAAGYLAANLRLHRVLARASRLAVLADVHEAIVTLIDAGLVRAVLVEGTDDLLRHNIDVHREIVSAVRHRDGEALDKALRLHHRDLVREDDPARSPGP</sequence>
<dbReference type="InterPro" id="IPR008920">
    <property type="entry name" value="TF_FadR/GntR_C"/>
</dbReference>
<dbReference type="RefSeq" id="WP_185717023.1">
    <property type="nucleotide sequence ID" value="NZ_BAAAWI010000001.1"/>
</dbReference>
<dbReference type="InterPro" id="IPR000524">
    <property type="entry name" value="Tscrpt_reg_HTH_GntR"/>
</dbReference>
<evidence type="ECO:0000256" key="3">
    <source>
        <dbReference type="ARBA" id="ARBA00023163"/>
    </source>
</evidence>
<dbReference type="SUPFAM" id="SSF46785">
    <property type="entry name" value="Winged helix' DNA-binding domain"/>
    <property type="match status" value="1"/>
</dbReference>
<dbReference type="EMBL" id="CP060131">
    <property type="protein sequence ID" value="QNG50261.1"/>
    <property type="molecule type" value="Genomic_DNA"/>
</dbReference>
<dbReference type="PANTHER" id="PTHR43537:SF44">
    <property type="entry name" value="GNTR FAMILY REGULATORY PROTEIN"/>
    <property type="match status" value="1"/>
</dbReference>
<keyword evidence="2" id="KW-0238">DNA-binding</keyword>
<keyword evidence="3" id="KW-0804">Transcription</keyword>